<feature type="domain" description="Arb2" evidence="1">
    <location>
        <begin position="15"/>
        <end position="315"/>
    </location>
</feature>
<name>A0A1Q5Q8T9_TALAT</name>
<proteinExistence type="predicted"/>
<protein>
    <recommendedName>
        <fullName evidence="1">Arb2 domain-containing protein</fullName>
    </recommendedName>
</protein>
<sequence length="395" mass="44568">MLVYRRKDLPDDPVFPADLEKLGYFINDQDQIRQIANPDESFRYKINANERWNEVHCSAFNDCIRHIVLSRLEALGMETLRLPVGAQTHEKHVPILHSTNISAAKRIIVVLGSPDQELGIWTYRSISEKGINVGSMVDFAKAVLQRDKDNTKEPNGEHDSIALVIANSGQLIYHCGSGTSMSRSTWFALPVASAAHPPLRQTYRNVVPGNTNWRKHVRYIFENVLAAGGEFVNANAKIDIIGVEEGGLAAVEYLGEHSICFARPLHNKRQLFNVEEQESADNGNSSDVEVGQTPGSFAKFLATRCRAYLLSDKPLEWPIPGTPEYGCNTHSSGEAVNHEDAVVSSWQAMLIWLDKLHYDPSHEEVEFIMEEVVDDEAWRKWQQREDEEDEEESSK</sequence>
<dbReference type="AlphaFoldDB" id="A0A1Q5Q8T9"/>
<dbReference type="PANTHER" id="PTHR21357">
    <property type="entry name" value="FAM172 FAMILY PROTEIN HOMOLOG CG10038"/>
    <property type="match status" value="1"/>
</dbReference>
<evidence type="ECO:0000313" key="2">
    <source>
        <dbReference type="EMBL" id="OKL60525.1"/>
    </source>
</evidence>
<evidence type="ECO:0000313" key="3">
    <source>
        <dbReference type="Proteomes" id="UP000214365"/>
    </source>
</evidence>
<dbReference type="OrthoDB" id="421951at2759"/>
<dbReference type="GO" id="GO:0005634">
    <property type="term" value="C:nucleus"/>
    <property type="evidence" value="ECO:0007669"/>
    <property type="project" value="TreeGrafter"/>
</dbReference>
<dbReference type="InterPro" id="IPR053858">
    <property type="entry name" value="Arb2_dom"/>
</dbReference>
<dbReference type="GeneID" id="31004038"/>
<dbReference type="RefSeq" id="XP_020120646.1">
    <property type="nucleotide sequence ID" value="XM_020266589.1"/>
</dbReference>
<dbReference type="GO" id="GO:0035197">
    <property type="term" value="F:siRNA binding"/>
    <property type="evidence" value="ECO:0007669"/>
    <property type="project" value="TreeGrafter"/>
</dbReference>
<dbReference type="EMBL" id="LFMY01000005">
    <property type="protein sequence ID" value="OKL60525.1"/>
    <property type="molecule type" value="Genomic_DNA"/>
</dbReference>
<dbReference type="Proteomes" id="UP000214365">
    <property type="component" value="Unassembled WGS sequence"/>
</dbReference>
<reference evidence="2 3" key="1">
    <citation type="submission" date="2015-06" db="EMBL/GenBank/DDBJ databases">
        <title>Talaromyces atroroseus IBT 11181 draft genome.</title>
        <authorList>
            <person name="Rasmussen K.B."/>
            <person name="Rasmussen S."/>
            <person name="Petersen B."/>
            <person name="Sicheritz-Ponten T."/>
            <person name="Mortensen U.H."/>
            <person name="Thrane U."/>
        </authorList>
    </citation>
    <scope>NUCLEOTIDE SEQUENCE [LARGE SCALE GENOMIC DNA]</scope>
    <source>
        <strain evidence="2 3">IBT 11181</strain>
    </source>
</reference>
<comment type="caution">
    <text evidence="2">The sequence shown here is derived from an EMBL/GenBank/DDBJ whole genome shotgun (WGS) entry which is preliminary data.</text>
</comment>
<accession>A0A1Q5Q8T9</accession>
<gene>
    <name evidence="2" type="ORF">UA08_04283</name>
</gene>
<dbReference type="InterPro" id="IPR048263">
    <property type="entry name" value="Arb2"/>
</dbReference>
<dbReference type="STRING" id="1441469.A0A1Q5Q8T9"/>
<evidence type="ECO:0000259" key="1">
    <source>
        <dbReference type="Pfam" id="PF22749"/>
    </source>
</evidence>
<dbReference type="PANTHER" id="PTHR21357:SF4">
    <property type="entry name" value="FAM172 FAMILY PROTEIN HOMOLOG CG10038"/>
    <property type="match status" value="1"/>
</dbReference>
<organism evidence="2 3">
    <name type="scientific">Talaromyces atroroseus</name>
    <dbReference type="NCBI Taxonomy" id="1441469"/>
    <lineage>
        <taxon>Eukaryota</taxon>
        <taxon>Fungi</taxon>
        <taxon>Dikarya</taxon>
        <taxon>Ascomycota</taxon>
        <taxon>Pezizomycotina</taxon>
        <taxon>Eurotiomycetes</taxon>
        <taxon>Eurotiomycetidae</taxon>
        <taxon>Eurotiales</taxon>
        <taxon>Trichocomaceae</taxon>
        <taxon>Talaromyces</taxon>
        <taxon>Talaromyces sect. Trachyspermi</taxon>
    </lineage>
</organism>
<dbReference type="GO" id="GO:0031048">
    <property type="term" value="P:regulatory ncRNA-mediated heterochromatin formation"/>
    <property type="evidence" value="ECO:0007669"/>
    <property type="project" value="TreeGrafter"/>
</dbReference>
<keyword evidence="3" id="KW-1185">Reference proteome</keyword>
<dbReference type="Pfam" id="PF22749">
    <property type="entry name" value="Arb2"/>
    <property type="match status" value="1"/>
</dbReference>